<dbReference type="Gene3D" id="3.60.15.10">
    <property type="entry name" value="Ribonuclease Z/Hydroxyacylglutathione hydrolase-like"/>
    <property type="match status" value="1"/>
</dbReference>
<sequence length="371" mass="40507">MMLYEIDFLPVGNGESSGDAICLRFSKDSGFTWCVGVIDGGTQDSGEALCNHIKKYYSTELVDFLICSHPHKDHSSGLTTVLETLNVQKVLMHCPWNYVDQIYVLLNDGRVTKESLKQRLIDGHAAAYKVYEIAEAKGIEVFDAFSDFSGHGIPALNIVGPSTTFYLEQIANFQSIKEIAGDSTSASMSSSLKRFLKGVVNMIAETWDEEKLVDPEPNATSAENNSSIISMFDFNGKKILLTADAGVEALKSAADHIESIGYELQNFSFVQVPHHGSRRNVGPTILDRLVGRINGQGDPAKFTAMISASEDGSPKHPNKRVVNAIIRRGGKVVATLGTAKCHYSSGMPAREGWTAVESLPFYNEIEDGDDD</sequence>
<name>A0ABN6MA89_9BACT</name>
<evidence type="ECO:0000313" key="2">
    <source>
        <dbReference type="Proteomes" id="UP000830055"/>
    </source>
</evidence>
<gene>
    <name evidence="1" type="ORF">DPPLL_32550</name>
</gene>
<dbReference type="PANTHER" id="PTHR30619:SF1">
    <property type="entry name" value="RECOMBINATION PROTEIN 2"/>
    <property type="match status" value="1"/>
</dbReference>
<reference evidence="1 2" key="1">
    <citation type="submission" date="2022-01" db="EMBL/GenBank/DDBJ databases">
        <title>Desulfofustis limnae sp. nov., a novel mesophilic sulfate-reducing bacterium isolated from marsh soil.</title>
        <authorList>
            <person name="Watanabe M."/>
            <person name="Takahashi A."/>
            <person name="Kojima H."/>
            <person name="Fukui M."/>
        </authorList>
    </citation>
    <scope>NUCLEOTIDE SEQUENCE [LARGE SCALE GENOMIC DNA]</scope>
    <source>
        <strain evidence="1 2">PPLL</strain>
    </source>
</reference>
<organism evidence="1 2">
    <name type="scientific">Desulfofustis limnaeus</name>
    <dbReference type="NCBI Taxonomy" id="2740163"/>
    <lineage>
        <taxon>Bacteria</taxon>
        <taxon>Pseudomonadati</taxon>
        <taxon>Thermodesulfobacteriota</taxon>
        <taxon>Desulfobulbia</taxon>
        <taxon>Desulfobulbales</taxon>
        <taxon>Desulfocapsaceae</taxon>
        <taxon>Desulfofustis</taxon>
    </lineage>
</organism>
<dbReference type="SUPFAM" id="SSF56281">
    <property type="entry name" value="Metallo-hydrolase/oxidoreductase"/>
    <property type="match status" value="1"/>
</dbReference>
<keyword evidence="2" id="KW-1185">Reference proteome</keyword>
<dbReference type="PANTHER" id="PTHR30619">
    <property type="entry name" value="DNA INTERNALIZATION/COMPETENCE PROTEIN COMEC/REC2"/>
    <property type="match status" value="1"/>
</dbReference>
<dbReference type="RefSeq" id="WP_284152220.1">
    <property type="nucleotide sequence ID" value="NZ_AP025516.1"/>
</dbReference>
<dbReference type="Proteomes" id="UP000830055">
    <property type="component" value="Chromosome"/>
</dbReference>
<dbReference type="InterPro" id="IPR052159">
    <property type="entry name" value="Competence_DNA_uptake"/>
</dbReference>
<evidence type="ECO:0000313" key="1">
    <source>
        <dbReference type="EMBL" id="BDD88890.1"/>
    </source>
</evidence>
<protein>
    <recommendedName>
        <fullName evidence="3">MBL fold metallo-hydrolase</fullName>
    </recommendedName>
</protein>
<accession>A0ABN6MA89</accession>
<dbReference type="EMBL" id="AP025516">
    <property type="protein sequence ID" value="BDD88890.1"/>
    <property type="molecule type" value="Genomic_DNA"/>
</dbReference>
<evidence type="ECO:0008006" key="3">
    <source>
        <dbReference type="Google" id="ProtNLM"/>
    </source>
</evidence>
<proteinExistence type="predicted"/>
<dbReference type="InterPro" id="IPR036866">
    <property type="entry name" value="RibonucZ/Hydroxyglut_hydro"/>
</dbReference>